<name>A0AAW9RTW4_9BACT</name>
<accession>A0AAW9RTW4</accession>
<gene>
    <name evidence="2" type="ORF">AAG747_10490</name>
</gene>
<protein>
    <recommendedName>
        <fullName evidence="4">PepSY domain-containing protein</fullName>
    </recommendedName>
</protein>
<dbReference type="AlphaFoldDB" id="A0AAW9RTW4"/>
<feature type="chain" id="PRO_5043387457" description="PepSY domain-containing protein" evidence="1">
    <location>
        <begin position="20"/>
        <end position="98"/>
    </location>
</feature>
<dbReference type="Proteomes" id="UP001403385">
    <property type="component" value="Unassembled WGS sequence"/>
</dbReference>
<evidence type="ECO:0000313" key="3">
    <source>
        <dbReference type="Proteomes" id="UP001403385"/>
    </source>
</evidence>
<comment type="caution">
    <text evidence="2">The sequence shown here is derived from an EMBL/GenBank/DDBJ whole genome shotgun (WGS) entry which is preliminary data.</text>
</comment>
<dbReference type="RefSeq" id="WP_346821116.1">
    <property type="nucleotide sequence ID" value="NZ_JBDKWZ010000005.1"/>
</dbReference>
<feature type="signal peptide" evidence="1">
    <location>
        <begin position="1"/>
        <end position="19"/>
    </location>
</feature>
<evidence type="ECO:0000256" key="1">
    <source>
        <dbReference type="SAM" id="SignalP"/>
    </source>
</evidence>
<reference evidence="2 3" key="1">
    <citation type="submission" date="2024-04" db="EMBL/GenBank/DDBJ databases">
        <title>Novel genus in family Flammeovirgaceae.</title>
        <authorList>
            <person name="Nguyen T.H."/>
            <person name="Vuong T.Q."/>
            <person name="Le H."/>
            <person name="Kim S.-G."/>
        </authorList>
    </citation>
    <scope>NUCLEOTIDE SEQUENCE [LARGE SCALE GENOMIC DNA]</scope>
    <source>
        <strain evidence="2 3">JCM 23209</strain>
    </source>
</reference>
<keyword evidence="1" id="KW-0732">Signal</keyword>
<evidence type="ECO:0008006" key="4">
    <source>
        <dbReference type="Google" id="ProtNLM"/>
    </source>
</evidence>
<sequence>MLLVSVFTLGSVFATTFSASDVAITVSVQDDKVEISKDELPEKVSTAFDASKYASLTLGKVYKVTKDSGEVVYQFVLADADGNEVVAAYDAEGSEIEE</sequence>
<dbReference type="Gene3D" id="3.10.450.360">
    <property type="match status" value="1"/>
</dbReference>
<dbReference type="EMBL" id="JBDKWZ010000005">
    <property type="protein sequence ID" value="MEN7548337.1"/>
    <property type="molecule type" value="Genomic_DNA"/>
</dbReference>
<organism evidence="2 3">
    <name type="scientific">Rapidithrix thailandica</name>
    <dbReference type="NCBI Taxonomy" id="413964"/>
    <lineage>
        <taxon>Bacteria</taxon>
        <taxon>Pseudomonadati</taxon>
        <taxon>Bacteroidota</taxon>
        <taxon>Cytophagia</taxon>
        <taxon>Cytophagales</taxon>
        <taxon>Flammeovirgaceae</taxon>
        <taxon>Rapidithrix</taxon>
    </lineage>
</organism>
<keyword evidence="3" id="KW-1185">Reference proteome</keyword>
<evidence type="ECO:0000313" key="2">
    <source>
        <dbReference type="EMBL" id="MEN7548337.1"/>
    </source>
</evidence>
<proteinExistence type="predicted"/>